<dbReference type="EMBL" id="MT144724">
    <property type="protein sequence ID" value="QJH98279.1"/>
    <property type="molecule type" value="Genomic_DNA"/>
</dbReference>
<gene>
    <name evidence="1" type="ORF">TM448A01029_0001</name>
    <name evidence="2" type="ORF">TM448B01253_0025</name>
</gene>
<proteinExistence type="predicted"/>
<evidence type="ECO:0000313" key="2">
    <source>
        <dbReference type="EMBL" id="QJH98279.1"/>
    </source>
</evidence>
<evidence type="ECO:0000313" key="1">
    <source>
        <dbReference type="EMBL" id="QJA48573.1"/>
    </source>
</evidence>
<name>A0A6H1ZKX2_9ZZZZ</name>
<protein>
    <submittedName>
        <fullName evidence="1">Uncharacterized protein</fullName>
    </submittedName>
</protein>
<accession>A0A6H1ZKX2</accession>
<dbReference type="AlphaFoldDB" id="A0A6H1ZKX2"/>
<reference evidence="1" key="1">
    <citation type="submission" date="2020-03" db="EMBL/GenBank/DDBJ databases">
        <title>The deep terrestrial virosphere.</title>
        <authorList>
            <person name="Holmfeldt K."/>
            <person name="Nilsson E."/>
            <person name="Simone D."/>
            <person name="Lopez-Fernandez M."/>
            <person name="Wu X."/>
            <person name="de Brujin I."/>
            <person name="Lundin D."/>
            <person name="Andersson A."/>
            <person name="Bertilsson S."/>
            <person name="Dopson M."/>
        </authorList>
    </citation>
    <scope>NUCLEOTIDE SEQUENCE</scope>
    <source>
        <strain evidence="1">TM448A01029</strain>
        <strain evidence="2">TM448B01253</strain>
    </source>
</reference>
<sequence length="119" mass="13337">MKKKMPKPISVPPSLKEVLSSGEEADVEITEVRVVRDQWTPIGTVALGLGLTVVYKDDEYGQLFSIDKEVLSGSVGRILVQAEVEEINDKNAEEEAEKIVGMKVKVKCRGEKLYWYPEK</sequence>
<dbReference type="EMBL" id="MT144091">
    <property type="protein sequence ID" value="QJA48573.1"/>
    <property type="molecule type" value="Genomic_DNA"/>
</dbReference>
<organism evidence="1">
    <name type="scientific">viral metagenome</name>
    <dbReference type="NCBI Taxonomy" id="1070528"/>
    <lineage>
        <taxon>unclassified sequences</taxon>
        <taxon>metagenomes</taxon>
        <taxon>organismal metagenomes</taxon>
    </lineage>
</organism>